<evidence type="ECO:0000313" key="2">
    <source>
        <dbReference type="EMBL" id="KGI76694.1"/>
    </source>
</evidence>
<dbReference type="RefSeq" id="WP_043104162.1">
    <property type="nucleotide sequence ID" value="NZ_JACHET010000001.1"/>
</dbReference>
<reference evidence="2 4" key="1">
    <citation type="submission" date="2014-09" db="EMBL/GenBank/DDBJ databases">
        <title>Xanthomonadaceae 3.5X direct submission.</title>
        <authorList>
            <person name="Fang T."/>
            <person name="Wang H."/>
        </authorList>
    </citation>
    <scope>NUCLEOTIDE SEQUENCE [LARGE SCALE GENOMIC DNA]</scope>
    <source>
        <strain evidence="2 4">3.5X</strain>
    </source>
</reference>
<dbReference type="Proteomes" id="UP000560000">
    <property type="component" value="Unassembled WGS sequence"/>
</dbReference>
<organism evidence="2 4">
    <name type="scientific">Oleiagrimonas soli</name>
    <dbReference type="NCBI Taxonomy" id="1543381"/>
    <lineage>
        <taxon>Bacteria</taxon>
        <taxon>Pseudomonadati</taxon>
        <taxon>Pseudomonadota</taxon>
        <taxon>Gammaproteobacteria</taxon>
        <taxon>Lysobacterales</taxon>
        <taxon>Rhodanobacteraceae</taxon>
        <taxon>Oleiagrimonas</taxon>
    </lineage>
</organism>
<name>A0A099CSD2_9GAMM</name>
<evidence type="ECO:0000313" key="4">
    <source>
        <dbReference type="Proteomes" id="UP000029708"/>
    </source>
</evidence>
<sequence>MIARSLAGVLLGFPLAGALLALLLEGLPEHGANVLIPALLLFFPLWTALMIATFLFRHARRAWFVLGACNLAAFAALALLRMAGS</sequence>
<evidence type="ECO:0000313" key="5">
    <source>
        <dbReference type="Proteomes" id="UP000560000"/>
    </source>
</evidence>
<evidence type="ECO:0008006" key="6">
    <source>
        <dbReference type="Google" id="ProtNLM"/>
    </source>
</evidence>
<keyword evidence="1" id="KW-0812">Transmembrane</keyword>
<dbReference type="OrthoDB" id="7509319at2"/>
<feature type="transmembrane region" description="Helical" evidence="1">
    <location>
        <begin position="38"/>
        <end position="56"/>
    </location>
</feature>
<dbReference type="AlphaFoldDB" id="A0A099CSD2"/>
<dbReference type="EMBL" id="JACHET010000001">
    <property type="protein sequence ID" value="MBB6185084.1"/>
    <property type="molecule type" value="Genomic_DNA"/>
</dbReference>
<keyword evidence="4" id="KW-1185">Reference proteome</keyword>
<dbReference type="Proteomes" id="UP000029708">
    <property type="component" value="Unassembled WGS sequence"/>
</dbReference>
<feature type="transmembrane region" description="Helical" evidence="1">
    <location>
        <begin position="63"/>
        <end position="83"/>
    </location>
</feature>
<accession>A0A099CSD2</accession>
<dbReference type="EMBL" id="JROI01000016">
    <property type="protein sequence ID" value="KGI76694.1"/>
    <property type="molecule type" value="Genomic_DNA"/>
</dbReference>
<dbReference type="STRING" id="1543381.LF63_0114100"/>
<keyword evidence="1" id="KW-1133">Transmembrane helix</keyword>
<evidence type="ECO:0000313" key="3">
    <source>
        <dbReference type="EMBL" id="MBB6185084.1"/>
    </source>
</evidence>
<reference evidence="3 5" key="2">
    <citation type="submission" date="2020-08" db="EMBL/GenBank/DDBJ databases">
        <title>Genomic Encyclopedia of Type Strains, Phase IV (KMG-IV): sequencing the most valuable type-strain genomes for metagenomic binning, comparative biology and taxonomic classification.</title>
        <authorList>
            <person name="Goeker M."/>
        </authorList>
    </citation>
    <scope>NUCLEOTIDE SEQUENCE [LARGE SCALE GENOMIC DNA]</scope>
    <source>
        <strain evidence="3 5">DSM 107085</strain>
    </source>
</reference>
<gene>
    <name evidence="3" type="ORF">HNQ86_002429</name>
    <name evidence="2" type="ORF">LF63_0114100</name>
</gene>
<evidence type="ECO:0000256" key="1">
    <source>
        <dbReference type="SAM" id="Phobius"/>
    </source>
</evidence>
<keyword evidence="1" id="KW-0472">Membrane</keyword>
<comment type="caution">
    <text evidence="2">The sequence shown here is derived from an EMBL/GenBank/DDBJ whole genome shotgun (WGS) entry which is preliminary data.</text>
</comment>
<dbReference type="HOGENOM" id="CLU_171676_1_0_6"/>
<proteinExistence type="predicted"/>
<protein>
    <recommendedName>
        <fullName evidence="6">Transmembrane protein</fullName>
    </recommendedName>
</protein>